<reference evidence="1 2" key="2">
    <citation type="submission" date="2011-11" db="EMBL/GenBank/DDBJ databases">
        <authorList>
            <consortium name="US DOE Joint Genome Institute"/>
            <person name="Lucas S."/>
            <person name="Han J."/>
            <person name="Lapidus A."/>
            <person name="Cheng J.-F."/>
            <person name="Goodwin L."/>
            <person name="Pitluck S."/>
            <person name="Peters L."/>
            <person name="Ovchinnikova G."/>
            <person name="Zhang X."/>
            <person name="Detter J.C."/>
            <person name="Han C."/>
            <person name="Tapia R."/>
            <person name="Land M."/>
            <person name="Hauser L."/>
            <person name="Kyrpides N."/>
            <person name="Ivanova N."/>
            <person name="Pagani I."/>
            <person name="Vogl K."/>
            <person name="Liu Z."/>
            <person name="Overmann J."/>
            <person name="Frigaard N.-U."/>
            <person name="Bryant D."/>
            <person name="Woyke T."/>
        </authorList>
    </citation>
    <scope>NUCLEOTIDE SEQUENCE [LARGE SCALE GENOMIC DNA]</scope>
    <source>
        <strain evidence="1 2">970</strain>
    </source>
</reference>
<accession>H8YVS8</accession>
<keyword evidence="2" id="KW-1185">Reference proteome</keyword>
<evidence type="ECO:0000313" key="1">
    <source>
        <dbReference type="EMBL" id="EIC24018.1"/>
    </source>
</evidence>
<proteinExistence type="predicted"/>
<dbReference type="RefSeq" id="WP_009146641.1">
    <property type="nucleotide sequence ID" value="NZ_CP121471.1"/>
</dbReference>
<dbReference type="OrthoDB" id="5519602at2"/>
<organism evidence="1 2">
    <name type="scientific">Thiorhodovibrio frisius</name>
    <dbReference type="NCBI Taxonomy" id="631362"/>
    <lineage>
        <taxon>Bacteria</taxon>
        <taxon>Pseudomonadati</taxon>
        <taxon>Pseudomonadota</taxon>
        <taxon>Gammaproteobacteria</taxon>
        <taxon>Chromatiales</taxon>
        <taxon>Chromatiaceae</taxon>
        <taxon>Thiorhodovibrio</taxon>
    </lineage>
</organism>
<dbReference type="HOGENOM" id="CLU_2884538_0_0_6"/>
<dbReference type="eggNOG" id="ENOG5033I4Y">
    <property type="taxonomic scope" value="Bacteria"/>
</dbReference>
<dbReference type="AlphaFoldDB" id="H8YVS8"/>
<name>H8YVS8_9GAMM</name>
<sequence length="63" mass="6871">MNIKQIASQALQSSSTDTALLAGAMWESLEDSHAVFHAMADDEPIKLAIQRNEEIDRGKTTAI</sequence>
<dbReference type="EMBL" id="JH603163">
    <property type="protein sequence ID" value="EIC24018.1"/>
    <property type="molecule type" value="Genomic_DNA"/>
</dbReference>
<protein>
    <submittedName>
        <fullName evidence="1">Uncharacterized protein</fullName>
    </submittedName>
</protein>
<reference evidence="2" key="1">
    <citation type="submission" date="2011-06" db="EMBL/GenBank/DDBJ databases">
        <authorList>
            <consortium name="US DOE Joint Genome Institute (JGI-PGF)"/>
            <person name="Lucas S."/>
            <person name="Han J."/>
            <person name="Lapidus A."/>
            <person name="Cheng J.-F."/>
            <person name="Goodwin L."/>
            <person name="Pitluck S."/>
            <person name="Peters L."/>
            <person name="Land M.L."/>
            <person name="Hauser L."/>
            <person name="Vogl K."/>
            <person name="Liu Z."/>
            <person name="Overmann J."/>
            <person name="Frigaard N.-U."/>
            <person name="Bryant D.A."/>
            <person name="Woyke T.J."/>
        </authorList>
    </citation>
    <scope>NUCLEOTIDE SEQUENCE [LARGE SCALE GENOMIC DNA]</scope>
    <source>
        <strain evidence="2">970</strain>
    </source>
</reference>
<dbReference type="Proteomes" id="UP000002964">
    <property type="component" value="Unassembled WGS sequence"/>
</dbReference>
<evidence type="ECO:0000313" key="2">
    <source>
        <dbReference type="Proteomes" id="UP000002964"/>
    </source>
</evidence>
<gene>
    <name evidence="1" type="ORF">Thi970DRAFT_00159</name>
</gene>